<name>A0ABT3KHS5_9GAMM</name>
<keyword evidence="2" id="KW-1185">Reference proteome</keyword>
<sequence length="116" mass="13454">MYDLFDEFPATDAAYFEAANNAHDLAHWKPSHDTVYEAGRRVGFSKLRRRDTGAGQRAFAKVYKDVCKAWMRGERFKRDVIQPKQYGEKISESELLRRRVFGRERVGDLKALLGRG</sequence>
<evidence type="ECO:0000313" key="2">
    <source>
        <dbReference type="Proteomes" id="UP001431181"/>
    </source>
</evidence>
<proteinExistence type="predicted"/>
<dbReference type="Proteomes" id="UP001431181">
    <property type="component" value="Unassembled WGS sequence"/>
</dbReference>
<dbReference type="RefSeq" id="WP_265218839.1">
    <property type="nucleotide sequence ID" value="NZ_JAPEUL010000007.1"/>
</dbReference>
<reference evidence="1" key="1">
    <citation type="submission" date="2022-11" db="EMBL/GenBank/DDBJ databases">
        <title>Marinomonas sp. nov., isolated from marine algae.</title>
        <authorList>
            <person name="Choi D.G."/>
            <person name="Kim J.M."/>
            <person name="Lee J.K."/>
            <person name="Baek J.H."/>
            <person name="Jeon C.O."/>
        </authorList>
    </citation>
    <scope>NUCLEOTIDE SEQUENCE</scope>
    <source>
        <strain evidence="1">KJ51-3</strain>
    </source>
</reference>
<comment type="caution">
    <text evidence="1">The sequence shown here is derived from an EMBL/GenBank/DDBJ whole genome shotgun (WGS) entry which is preliminary data.</text>
</comment>
<accession>A0ABT3KHS5</accession>
<dbReference type="EMBL" id="JAPEUL010000007">
    <property type="protein sequence ID" value="MCW4629627.1"/>
    <property type="molecule type" value="Genomic_DNA"/>
</dbReference>
<evidence type="ECO:0000313" key="1">
    <source>
        <dbReference type="EMBL" id="MCW4629627.1"/>
    </source>
</evidence>
<protein>
    <submittedName>
        <fullName evidence="1">Uncharacterized protein</fullName>
    </submittedName>
</protein>
<gene>
    <name evidence="1" type="ORF">ONZ52_11940</name>
</gene>
<organism evidence="1 2">
    <name type="scientific">Marinomonas rhodophyticola</name>
    <dbReference type="NCBI Taxonomy" id="2992803"/>
    <lineage>
        <taxon>Bacteria</taxon>
        <taxon>Pseudomonadati</taxon>
        <taxon>Pseudomonadota</taxon>
        <taxon>Gammaproteobacteria</taxon>
        <taxon>Oceanospirillales</taxon>
        <taxon>Oceanospirillaceae</taxon>
        <taxon>Marinomonas</taxon>
    </lineage>
</organism>